<evidence type="ECO:0000256" key="6">
    <source>
        <dbReference type="ARBA" id="ARBA00022741"/>
    </source>
</evidence>
<feature type="transmembrane region" description="Helical" evidence="10">
    <location>
        <begin position="12"/>
        <end position="34"/>
    </location>
</feature>
<dbReference type="RefSeq" id="WP_184742815.1">
    <property type="nucleotide sequence ID" value="NZ_JACHGJ010000001.1"/>
</dbReference>
<dbReference type="InterPro" id="IPR036890">
    <property type="entry name" value="HATPase_C_sf"/>
</dbReference>
<dbReference type="InterPro" id="IPR013767">
    <property type="entry name" value="PAS_fold"/>
</dbReference>
<dbReference type="InterPro" id="IPR003661">
    <property type="entry name" value="HisK_dim/P_dom"/>
</dbReference>
<dbReference type="EC" id="2.7.13.3" evidence="3"/>
<dbReference type="GO" id="GO:0005524">
    <property type="term" value="F:ATP binding"/>
    <property type="evidence" value="ECO:0007669"/>
    <property type="project" value="UniProtKB-KW"/>
</dbReference>
<dbReference type="GO" id="GO:0000155">
    <property type="term" value="F:phosphorelay sensor kinase activity"/>
    <property type="evidence" value="ECO:0007669"/>
    <property type="project" value="InterPro"/>
</dbReference>
<feature type="domain" description="PAS" evidence="12">
    <location>
        <begin position="284"/>
        <end position="338"/>
    </location>
</feature>
<dbReference type="InterPro" id="IPR003594">
    <property type="entry name" value="HATPase_dom"/>
</dbReference>
<evidence type="ECO:0000256" key="3">
    <source>
        <dbReference type="ARBA" id="ARBA00012438"/>
    </source>
</evidence>
<organism evidence="14 15">
    <name type="scientific">Spirochaeta isovalerica</name>
    <dbReference type="NCBI Taxonomy" id="150"/>
    <lineage>
        <taxon>Bacteria</taxon>
        <taxon>Pseudomonadati</taxon>
        <taxon>Spirochaetota</taxon>
        <taxon>Spirochaetia</taxon>
        <taxon>Spirochaetales</taxon>
        <taxon>Spirochaetaceae</taxon>
        <taxon>Spirochaeta</taxon>
    </lineage>
</organism>
<dbReference type="PROSITE" id="PS50109">
    <property type="entry name" value="HIS_KIN"/>
    <property type="match status" value="1"/>
</dbReference>
<gene>
    <name evidence="14" type="ORF">HNR50_000350</name>
</gene>
<dbReference type="Gene3D" id="3.30.565.10">
    <property type="entry name" value="Histidine kinase-like ATPase, C-terminal domain"/>
    <property type="match status" value="1"/>
</dbReference>
<dbReference type="AlphaFoldDB" id="A0A841R6C6"/>
<feature type="domain" description="Histidine kinase" evidence="11">
    <location>
        <begin position="419"/>
        <end position="663"/>
    </location>
</feature>
<dbReference type="EMBL" id="JACHGJ010000001">
    <property type="protein sequence ID" value="MBB6478717.1"/>
    <property type="molecule type" value="Genomic_DNA"/>
</dbReference>
<dbReference type="CDD" id="cd00082">
    <property type="entry name" value="HisKA"/>
    <property type="match status" value="1"/>
</dbReference>
<dbReference type="SMART" id="SM00388">
    <property type="entry name" value="HisKA"/>
    <property type="match status" value="1"/>
</dbReference>
<keyword evidence="6" id="KW-0547">Nucleotide-binding</keyword>
<evidence type="ECO:0000256" key="10">
    <source>
        <dbReference type="SAM" id="Phobius"/>
    </source>
</evidence>
<comment type="subcellular location">
    <subcellularLocation>
        <location evidence="2">Membrane</location>
    </subcellularLocation>
</comment>
<keyword evidence="5" id="KW-0808">Transferase</keyword>
<name>A0A841R6C6_9SPIO</name>
<evidence type="ECO:0000256" key="1">
    <source>
        <dbReference type="ARBA" id="ARBA00000085"/>
    </source>
</evidence>
<keyword evidence="15" id="KW-1185">Reference proteome</keyword>
<sequence length="671" mass="76302">MRLTYKINLFSLVIPALMALIVVLTGISVMNRVIYDLNRKLIGKDMDNLVSLIEADHDILKKAGVDDYPQYINQAKRDFLDKMSDNRDSTESRLIIIDTAVNQWVFPSPRERDSLPELERDMFLHISGEMDISSSASGAFFLKYVKIPYWDWIIILIISSEDLFREIGNYLRLVLPLSIIPVIAGLILTYFSLKNVTSRINDSLKCLNNVEKGNLLARIKLSDPKDEIDTIQHAINNMINSLHSLYTELETRVEERTEELAKSNELLKLEILSGDRARNEISYLNHYLKDIIDSMPYILIGLNRDFTINTWNPEARRVSGHNGKDIIGSNLFSLIDKDCEIYPLIKEKIMIDETFADIKGKVTIGESEEFYGEISYFSLKEQRNELGILQIRNITERVQLEELIKQSEKMLSVGGLAAGMAHEINNPLAGMMQSAQNIRRRLNLDIPANIKKAEEAGTSLDAILKYSEMRNIPEMIQSILDSGRKAAEIVDDMVTFSQSDSFVNSLFHVEEILSHALISLKMDEDFHSDFLNESISVIEEYSPDLPAIPCNEKKLEQAFYNIFRNALQVLKTADHNDPKIFVRTSLGVNSLQIEIEDNGPGIDDEIQKRVFEPFFSTKGISQGKGLGLSISYYIIKNHHGGNLWLEKSDDKGTLFIISLPLTAIRDREKGL</sequence>
<evidence type="ECO:0000256" key="2">
    <source>
        <dbReference type="ARBA" id="ARBA00004370"/>
    </source>
</evidence>
<dbReference type="PANTHER" id="PTHR43065">
    <property type="entry name" value="SENSOR HISTIDINE KINASE"/>
    <property type="match status" value="1"/>
</dbReference>
<dbReference type="SUPFAM" id="SSF55874">
    <property type="entry name" value="ATPase domain of HSP90 chaperone/DNA topoisomerase II/histidine kinase"/>
    <property type="match status" value="1"/>
</dbReference>
<reference evidence="14 15" key="1">
    <citation type="submission" date="2020-08" db="EMBL/GenBank/DDBJ databases">
        <title>Genomic Encyclopedia of Type Strains, Phase IV (KMG-IV): sequencing the most valuable type-strain genomes for metagenomic binning, comparative biology and taxonomic classification.</title>
        <authorList>
            <person name="Goeker M."/>
        </authorList>
    </citation>
    <scope>NUCLEOTIDE SEQUENCE [LARGE SCALE GENOMIC DNA]</scope>
    <source>
        <strain evidence="14 15">DSM 2461</strain>
    </source>
</reference>
<dbReference type="Pfam" id="PF00989">
    <property type="entry name" value="PAS"/>
    <property type="match status" value="1"/>
</dbReference>
<dbReference type="InterPro" id="IPR005467">
    <property type="entry name" value="His_kinase_dom"/>
</dbReference>
<dbReference type="Gene3D" id="3.30.450.20">
    <property type="entry name" value="PAS domain"/>
    <property type="match status" value="1"/>
</dbReference>
<keyword evidence="10" id="KW-1133">Transmembrane helix</keyword>
<dbReference type="PROSITE" id="PS50112">
    <property type="entry name" value="PAS"/>
    <property type="match status" value="1"/>
</dbReference>
<evidence type="ECO:0000313" key="15">
    <source>
        <dbReference type="Proteomes" id="UP000587760"/>
    </source>
</evidence>
<keyword evidence="9" id="KW-0902">Two-component regulatory system</keyword>
<keyword evidence="7" id="KW-0418">Kinase</keyword>
<evidence type="ECO:0000256" key="4">
    <source>
        <dbReference type="ARBA" id="ARBA00022553"/>
    </source>
</evidence>
<feature type="domain" description="HAMP" evidence="13">
    <location>
        <begin position="194"/>
        <end position="247"/>
    </location>
</feature>
<evidence type="ECO:0000259" key="13">
    <source>
        <dbReference type="PROSITE" id="PS50885"/>
    </source>
</evidence>
<dbReference type="InterPro" id="IPR003660">
    <property type="entry name" value="HAMP_dom"/>
</dbReference>
<comment type="caution">
    <text evidence="14">The sequence shown here is derived from an EMBL/GenBank/DDBJ whole genome shotgun (WGS) entry which is preliminary data.</text>
</comment>
<evidence type="ECO:0000259" key="12">
    <source>
        <dbReference type="PROSITE" id="PS50112"/>
    </source>
</evidence>
<dbReference type="Proteomes" id="UP000587760">
    <property type="component" value="Unassembled WGS sequence"/>
</dbReference>
<dbReference type="SUPFAM" id="SSF55785">
    <property type="entry name" value="PYP-like sensor domain (PAS domain)"/>
    <property type="match status" value="1"/>
</dbReference>
<keyword evidence="4" id="KW-0597">Phosphoprotein</keyword>
<evidence type="ECO:0000256" key="5">
    <source>
        <dbReference type="ARBA" id="ARBA00022679"/>
    </source>
</evidence>
<dbReference type="Pfam" id="PF02518">
    <property type="entry name" value="HATPase_c"/>
    <property type="match status" value="1"/>
</dbReference>
<dbReference type="GO" id="GO:0006355">
    <property type="term" value="P:regulation of DNA-templated transcription"/>
    <property type="evidence" value="ECO:0007669"/>
    <property type="project" value="InterPro"/>
</dbReference>
<dbReference type="SUPFAM" id="SSF47384">
    <property type="entry name" value="Homodimeric domain of signal transducing histidine kinase"/>
    <property type="match status" value="1"/>
</dbReference>
<dbReference type="Pfam" id="PF00672">
    <property type="entry name" value="HAMP"/>
    <property type="match status" value="1"/>
</dbReference>
<keyword evidence="8" id="KW-0067">ATP-binding</keyword>
<dbReference type="Pfam" id="PF00512">
    <property type="entry name" value="HisKA"/>
    <property type="match status" value="1"/>
</dbReference>
<evidence type="ECO:0000256" key="7">
    <source>
        <dbReference type="ARBA" id="ARBA00022777"/>
    </source>
</evidence>
<comment type="catalytic activity">
    <reaction evidence="1">
        <text>ATP + protein L-histidine = ADP + protein N-phospho-L-histidine.</text>
        <dbReference type="EC" id="2.7.13.3"/>
    </reaction>
</comment>
<dbReference type="PRINTS" id="PR00344">
    <property type="entry name" value="BCTRLSENSOR"/>
</dbReference>
<keyword evidence="10" id="KW-0472">Membrane</keyword>
<dbReference type="InterPro" id="IPR000014">
    <property type="entry name" value="PAS"/>
</dbReference>
<dbReference type="InterPro" id="IPR004358">
    <property type="entry name" value="Sig_transdc_His_kin-like_C"/>
</dbReference>
<keyword evidence="10" id="KW-0812">Transmembrane</keyword>
<evidence type="ECO:0000256" key="9">
    <source>
        <dbReference type="ARBA" id="ARBA00023012"/>
    </source>
</evidence>
<dbReference type="NCBIfam" id="TIGR00229">
    <property type="entry name" value="sensory_box"/>
    <property type="match status" value="1"/>
</dbReference>
<dbReference type="InterPro" id="IPR035965">
    <property type="entry name" value="PAS-like_dom_sf"/>
</dbReference>
<dbReference type="SUPFAM" id="SSF158472">
    <property type="entry name" value="HAMP domain-like"/>
    <property type="match status" value="1"/>
</dbReference>
<evidence type="ECO:0000313" key="14">
    <source>
        <dbReference type="EMBL" id="MBB6478717.1"/>
    </source>
</evidence>
<dbReference type="SMART" id="SM00091">
    <property type="entry name" value="PAS"/>
    <property type="match status" value="1"/>
</dbReference>
<dbReference type="InterPro" id="IPR036097">
    <property type="entry name" value="HisK_dim/P_sf"/>
</dbReference>
<evidence type="ECO:0000256" key="8">
    <source>
        <dbReference type="ARBA" id="ARBA00022840"/>
    </source>
</evidence>
<protein>
    <recommendedName>
        <fullName evidence="3">histidine kinase</fullName>
        <ecNumber evidence="3">2.7.13.3</ecNumber>
    </recommendedName>
</protein>
<dbReference type="PROSITE" id="PS50885">
    <property type="entry name" value="HAMP"/>
    <property type="match status" value="1"/>
</dbReference>
<dbReference type="GO" id="GO:0016020">
    <property type="term" value="C:membrane"/>
    <property type="evidence" value="ECO:0007669"/>
    <property type="project" value="UniProtKB-SubCell"/>
</dbReference>
<proteinExistence type="predicted"/>
<dbReference type="Gene3D" id="1.10.287.130">
    <property type="match status" value="1"/>
</dbReference>
<accession>A0A841R6C6</accession>
<dbReference type="Gene3D" id="6.10.340.10">
    <property type="match status" value="1"/>
</dbReference>
<dbReference type="SMART" id="SM00304">
    <property type="entry name" value="HAMP"/>
    <property type="match status" value="1"/>
</dbReference>
<dbReference type="PANTHER" id="PTHR43065:SF42">
    <property type="entry name" value="TWO-COMPONENT SENSOR PPRA"/>
    <property type="match status" value="1"/>
</dbReference>
<dbReference type="SMART" id="SM00387">
    <property type="entry name" value="HATPase_c"/>
    <property type="match status" value="1"/>
</dbReference>
<evidence type="ECO:0000259" key="11">
    <source>
        <dbReference type="PROSITE" id="PS50109"/>
    </source>
</evidence>